<sequence length="77" mass="8395">MDESIPLALTVNGLYSMGNRYLQADLNTFSVKRVYGVTVLTSIFSDGEVPSKDGLVLSATSGCKLIPETTFKRAYNE</sequence>
<dbReference type="AlphaFoldDB" id="A0A7C9MNA3"/>
<protein>
    <submittedName>
        <fullName evidence="1">Uncharacterized protein</fullName>
    </submittedName>
</protein>
<evidence type="ECO:0000313" key="1">
    <source>
        <dbReference type="EMBL" id="MYV04844.1"/>
    </source>
</evidence>
<organism evidence="1 2">
    <name type="scientific">Furfurilactobacillus rossiae</name>
    <dbReference type="NCBI Taxonomy" id="231049"/>
    <lineage>
        <taxon>Bacteria</taxon>
        <taxon>Bacillati</taxon>
        <taxon>Bacillota</taxon>
        <taxon>Bacilli</taxon>
        <taxon>Lactobacillales</taxon>
        <taxon>Lactobacillaceae</taxon>
        <taxon>Furfurilactobacillus</taxon>
    </lineage>
</organism>
<comment type="caution">
    <text evidence="1">The sequence shown here is derived from an EMBL/GenBank/DDBJ whole genome shotgun (WGS) entry which is preliminary data.</text>
</comment>
<accession>A0A7C9MNA3</accession>
<evidence type="ECO:0000313" key="2">
    <source>
        <dbReference type="Proteomes" id="UP000480570"/>
    </source>
</evidence>
<dbReference type="EMBL" id="WEZT01000005">
    <property type="protein sequence ID" value="MYV04844.1"/>
    <property type="molecule type" value="Genomic_DNA"/>
</dbReference>
<dbReference type="Gene3D" id="3.40.1190.20">
    <property type="match status" value="1"/>
</dbReference>
<proteinExistence type="predicted"/>
<dbReference type="InterPro" id="IPR029056">
    <property type="entry name" value="Ribokinase-like"/>
</dbReference>
<name>A0A7C9MNA3_9LACO</name>
<reference evidence="1 2" key="1">
    <citation type="journal article" date="2019" name="Appl. Environ. Microbiol.">
        <title>Genetic determinants of hydroxycinnamic acid metabolism in heterofermentative lactobacilli.</title>
        <authorList>
            <person name="Gaur G."/>
            <person name="Oh J.H."/>
            <person name="Filannino P."/>
            <person name="Gobbetti M."/>
            <person name="van Pijkeren J.P."/>
            <person name="Ganzle M.G."/>
        </authorList>
    </citation>
    <scope>NUCLEOTIDE SEQUENCE [LARGE SCALE GENOMIC DNA]</scope>
    <source>
        <strain evidence="1 2">FUA3583</strain>
    </source>
</reference>
<dbReference type="Proteomes" id="UP000480570">
    <property type="component" value="Unassembled WGS sequence"/>
</dbReference>
<gene>
    <name evidence="1" type="ORF">GB992_02970</name>
</gene>